<proteinExistence type="predicted"/>
<organism evidence="2">
    <name type="scientific">Anguilla anguilla</name>
    <name type="common">European freshwater eel</name>
    <name type="synonym">Muraena anguilla</name>
    <dbReference type="NCBI Taxonomy" id="7936"/>
    <lineage>
        <taxon>Eukaryota</taxon>
        <taxon>Metazoa</taxon>
        <taxon>Chordata</taxon>
        <taxon>Craniata</taxon>
        <taxon>Vertebrata</taxon>
        <taxon>Euteleostomi</taxon>
        <taxon>Actinopterygii</taxon>
        <taxon>Neopterygii</taxon>
        <taxon>Teleostei</taxon>
        <taxon>Anguilliformes</taxon>
        <taxon>Anguillidae</taxon>
        <taxon>Anguilla</taxon>
    </lineage>
</organism>
<dbReference type="EMBL" id="GBXM01020182">
    <property type="protein sequence ID" value="JAH88395.1"/>
    <property type="molecule type" value="Transcribed_RNA"/>
</dbReference>
<name>A0A0E9WFQ4_ANGAN</name>
<evidence type="ECO:0000313" key="2">
    <source>
        <dbReference type="EMBL" id="JAH88395.1"/>
    </source>
</evidence>
<accession>A0A0E9WFQ4</accession>
<sequence length="91" mass="10454">MDVLWMLSVWMLSECSGCGCSVNAWRQYVLFFQWHLRLLHYCVSACLSLSNPVWAKIITTALYTAGLRNVLHFLCKAFHGLSCINFIIQLP</sequence>
<keyword evidence="1" id="KW-0732">Signal</keyword>
<dbReference type="AlphaFoldDB" id="A0A0E9WFQ4"/>
<protein>
    <recommendedName>
        <fullName evidence="3">Secreted protein</fullName>
    </recommendedName>
</protein>
<evidence type="ECO:0008006" key="3">
    <source>
        <dbReference type="Google" id="ProtNLM"/>
    </source>
</evidence>
<feature type="signal peptide" evidence="1">
    <location>
        <begin position="1"/>
        <end position="17"/>
    </location>
</feature>
<reference evidence="2" key="1">
    <citation type="submission" date="2014-11" db="EMBL/GenBank/DDBJ databases">
        <authorList>
            <person name="Amaro Gonzalez C."/>
        </authorList>
    </citation>
    <scope>NUCLEOTIDE SEQUENCE</scope>
</reference>
<feature type="chain" id="PRO_5002434267" description="Secreted protein" evidence="1">
    <location>
        <begin position="18"/>
        <end position="91"/>
    </location>
</feature>
<evidence type="ECO:0000256" key="1">
    <source>
        <dbReference type="SAM" id="SignalP"/>
    </source>
</evidence>
<reference evidence="2" key="2">
    <citation type="journal article" date="2015" name="Fish Shellfish Immunol.">
        <title>Early steps in the European eel (Anguilla anguilla)-Vibrio vulnificus interaction in the gills: Role of the RtxA13 toxin.</title>
        <authorList>
            <person name="Callol A."/>
            <person name="Pajuelo D."/>
            <person name="Ebbesson L."/>
            <person name="Teles M."/>
            <person name="MacKenzie S."/>
            <person name="Amaro C."/>
        </authorList>
    </citation>
    <scope>NUCLEOTIDE SEQUENCE</scope>
</reference>